<dbReference type="RefSeq" id="WP_315571944.1">
    <property type="nucleotide sequence ID" value="NZ_CP118868.1"/>
</dbReference>
<sequence>MPQHSGAWRGKIELLAPAGSMEKLKAAVLYGADAVYMAGQAFGLRAFSKNFTAEEMFEARRYCTDKGVHLYITCNIMAHPDHMAELDDYIQFLRQLRPDGVIISDPGVFLRFSQTAPELVKHISTQASVTNAQGCLFWQANGAKRIVLARELSLRDIRAISAVVPPDLELEAFVHGAMCMAYSGRCLLSNMLTGRGANQGECAQICRWEYKLIERKRLRKAMEEGKNVEDNYQFSLEEDNHGTYLLSSKDLCMIEHIPDLVDAGVTSFKIEGRMKGAYYVAMTIRAYRLALDAYLADPENYHFDPAWKKELLQMTHREYGTGFYYDKVQDNAQVAENAAYQKEATIAGIVLGDYRQQGDYLPLKQYIIDSKQLGKRKQRELEKSGAQTTAVLPAGRYVAVEERNFVDKGDELEIIVPHGDILSYKVTELYDANGLAVARINQAQAKFYLPLPEAFPVLTAGTFIRKKD</sequence>
<dbReference type="EMBL" id="CP118868">
    <property type="protein sequence ID" value="WEG35874.1"/>
    <property type="molecule type" value="Genomic_DNA"/>
</dbReference>
<gene>
    <name evidence="5" type="ORF">PYS61_01530</name>
</gene>
<comment type="similarity">
    <text evidence="3">Belongs to the peptidase U32 family.</text>
</comment>
<evidence type="ECO:0000259" key="4">
    <source>
        <dbReference type="Pfam" id="PF16325"/>
    </source>
</evidence>
<keyword evidence="1" id="KW-0645">Protease</keyword>
<name>A0ABY8C8P2_9FIRM</name>
<accession>A0ABY8C8P2</accession>
<dbReference type="Pfam" id="PF16325">
    <property type="entry name" value="Peptidase_U32_C"/>
    <property type="match status" value="1"/>
</dbReference>
<dbReference type="Pfam" id="PF01136">
    <property type="entry name" value="Peptidase_U32"/>
    <property type="match status" value="1"/>
</dbReference>
<proteinExistence type="inferred from homology"/>
<dbReference type="PANTHER" id="PTHR30217">
    <property type="entry name" value="PEPTIDASE U32 FAMILY"/>
    <property type="match status" value="1"/>
</dbReference>
<dbReference type="InterPro" id="IPR051454">
    <property type="entry name" value="RNA/ubiquinone_mod_enzymes"/>
</dbReference>
<evidence type="ECO:0000313" key="6">
    <source>
        <dbReference type="Proteomes" id="UP001220478"/>
    </source>
</evidence>
<evidence type="ECO:0000313" key="5">
    <source>
        <dbReference type="EMBL" id="WEG35874.1"/>
    </source>
</evidence>
<dbReference type="Proteomes" id="UP001220478">
    <property type="component" value="Chromosome"/>
</dbReference>
<organism evidence="5 6">
    <name type="scientific">Amygdalobacter indicium</name>
    <dbReference type="NCBI Taxonomy" id="3029272"/>
    <lineage>
        <taxon>Bacteria</taxon>
        <taxon>Bacillati</taxon>
        <taxon>Bacillota</taxon>
        <taxon>Clostridia</taxon>
        <taxon>Eubacteriales</taxon>
        <taxon>Oscillospiraceae</taxon>
        <taxon>Amygdalobacter</taxon>
    </lineage>
</organism>
<dbReference type="InterPro" id="IPR001539">
    <property type="entry name" value="Peptidase_U32"/>
</dbReference>
<evidence type="ECO:0000256" key="3">
    <source>
        <dbReference type="ARBA" id="ARBA00038374"/>
    </source>
</evidence>
<dbReference type="PROSITE" id="PS01276">
    <property type="entry name" value="PEPTIDASE_U32"/>
    <property type="match status" value="1"/>
</dbReference>
<dbReference type="PANTHER" id="PTHR30217:SF6">
    <property type="entry name" value="TRNA HYDROXYLATION PROTEIN P"/>
    <property type="match status" value="1"/>
</dbReference>
<dbReference type="Gene3D" id="2.40.30.10">
    <property type="entry name" value="Translation factors"/>
    <property type="match status" value="1"/>
</dbReference>
<keyword evidence="2" id="KW-0378">Hydrolase</keyword>
<feature type="domain" description="Peptidase family U32 C-terminal" evidence="4">
    <location>
        <begin position="397"/>
        <end position="455"/>
    </location>
</feature>
<reference evidence="5 6" key="1">
    <citation type="submission" date="2023-02" db="EMBL/GenBank/DDBJ databases">
        <title>Novel Oscillospiraceae bacterial genomes.</title>
        <authorList>
            <person name="Srinivasan S."/>
            <person name="Austin M.N."/>
            <person name="Fiedler T.L."/>
            <person name="Strenk S.M."/>
            <person name="Agnew K.J."/>
            <person name="Nagana Gowda G.A."/>
            <person name="Raftery D."/>
            <person name="Beamer M.A."/>
            <person name="Achilles S.L."/>
            <person name="Wiesenfeld H.C."/>
            <person name="Fredricks D.N."/>
            <person name="Hillier S.L."/>
        </authorList>
    </citation>
    <scope>NUCLEOTIDE SEQUENCE [LARGE SCALE GENOMIC DNA]</scope>
    <source>
        <strain evidence="5 6">CHIC02 1186E3-8</strain>
    </source>
</reference>
<evidence type="ECO:0000256" key="1">
    <source>
        <dbReference type="ARBA" id="ARBA00022670"/>
    </source>
</evidence>
<evidence type="ECO:0000256" key="2">
    <source>
        <dbReference type="ARBA" id="ARBA00022801"/>
    </source>
</evidence>
<dbReference type="InterPro" id="IPR032525">
    <property type="entry name" value="Peptidase_U32_C"/>
</dbReference>
<keyword evidence="6" id="KW-1185">Reference proteome</keyword>
<protein>
    <submittedName>
        <fullName evidence="5">U32 family peptidase</fullName>
    </submittedName>
</protein>